<evidence type="ECO:0000313" key="1">
    <source>
        <dbReference type="EMBL" id="MBW3082565.1"/>
    </source>
</evidence>
<name>A0ABS6W8P6_9BIFI</name>
<dbReference type="InterPro" id="IPR004964">
    <property type="entry name" value="PhzA_PhzB"/>
</dbReference>
<comment type="caution">
    <text evidence="1">The sequence shown here is derived from an EMBL/GenBank/DDBJ whole genome shotgun (WGS) entry which is preliminary data.</text>
</comment>
<proteinExistence type="predicted"/>
<keyword evidence="2" id="KW-1185">Reference proteome</keyword>
<dbReference type="EMBL" id="JAHBBD010000006">
    <property type="protein sequence ID" value="MBW3082565.1"/>
    <property type="molecule type" value="Genomic_DNA"/>
</dbReference>
<sequence length="159" mass="18043">MMGGMVTCDDDRRARNRATVETYLHSGHGDALLRRHELFCGDGVSGLWTSDSGEPVFCAGRDAIAQYDVWSSEHFPDWTWSNIRIWTTDDPDWLWAECDGAGMVILPGHDPVHYENHFIYSFEMRDGLIAREREFMNPVVEMKALGMDTPTIDLGDFPG</sequence>
<gene>
    <name evidence="1" type="ORF">KIH73_04080</name>
</gene>
<dbReference type="Pfam" id="PF03284">
    <property type="entry name" value="PHZA_PHZB"/>
    <property type="match status" value="1"/>
</dbReference>
<evidence type="ECO:0000313" key="2">
    <source>
        <dbReference type="Proteomes" id="UP000812844"/>
    </source>
</evidence>
<reference evidence="1 2" key="1">
    <citation type="submission" date="2021-05" db="EMBL/GenBank/DDBJ databases">
        <title>Phylogenetic classification of ten novel species belonging to the genus Bifidobacterium comprising B. colchicus sp. nov., B. abeli sp. nov., B. bicoloris sp. nov., B. guerezis sp. nov., B. rosaliae sp. nov., B. santillanensis sp. nov., B. argentati sp. nov., B. amazzoni sp. nov., B. pluviali sp. nov., and B. pinnaculum sp. nov.</title>
        <authorList>
            <person name="Lugli G.A."/>
            <person name="Ruiz Garcia L."/>
            <person name="Margolles A."/>
            <person name="Ventura M."/>
        </authorList>
    </citation>
    <scope>NUCLEOTIDE SEQUENCE [LARGE SCALE GENOMIC DNA]</scope>
    <source>
        <strain evidence="1 2">6T3</strain>
    </source>
</reference>
<accession>A0ABS6W8P6</accession>
<dbReference type="Proteomes" id="UP000812844">
    <property type="component" value="Unassembled WGS sequence"/>
</dbReference>
<organism evidence="1 2">
    <name type="scientific">Bifidobacterium phasiani</name>
    <dbReference type="NCBI Taxonomy" id="2834431"/>
    <lineage>
        <taxon>Bacteria</taxon>
        <taxon>Bacillati</taxon>
        <taxon>Actinomycetota</taxon>
        <taxon>Actinomycetes</taxon>
        <taxon>Bifidobacteriales</taxon>
        <taxon>Bifidobacteriaceae</taxon>
        <taxon>Bifidobacterium</taxon>
    </lineage>
</organism>
<protein>
    <submittedName>
        <fullName evidence="1">PhzA/PhzB family protein</fullName>
    </submittedName>
</protein>